<protein>
    <submittedName>
        <fullName evidence="2">Uncharacterized protein</fullName>
    </submittedName>
</protein>
<dbReference type="EMBL" id="JPMD01000033">
    <property type="protein sequence ID" value="KEZ85574.1"/>
    <property type="molecule type" value="Genomic_DNA"/>
</dbReference>
<dbReference type="Proteomes" id="UP000028542">
    <property type="component" value="Unassembled WGS sequence"/>
</dbReference>
<keyword evidence="1" id="KW-1133">Transmembrane helix</keyword>
<keyword evidence="1" id="KW-0472">Membrane</keyword>
<evidence type="ECO:0000313" key="2">
    <source>
        <dbReference type="EMBL" id="KEZ85574.1"/>
    </source>
</evidence>
<dbReference type="RefSeq" id="WP_035134221.1">
    <property type="nucleotide sequence ID" value="NZ_JPMD01000033.1"/>
</dbReference>
<sequence>MNYELKLSVLSLLISLISVIISLITAYNNRKRLNVEIEPGLSEIDDIFLNIIDYENNSPIMNFGHGRVCYIKVVNPSPCDIAFFDLRVVDLKKN</sequence>
<feature type="transmembrane region" description="Helical" evidence="1">
    <location>
        <begin position="6"/>
        <end position="27"/>
    </location>
</feature>
<keyword evidence="1" id="KW-0812">Transmembrane</keyword>
<dbReference type="STRING" id="318464.IO99_13855"/>
<accession>A0A084J9E0</accession>
<dbReference type="AlphaFoldDB" id="A0A084J9E0"/>
<dbReference type="eggNOG" id="ENOG503448K">
    <property type="taxonomic scope" value="Bacteria"/>
</dbReference>
<keyword evidence="3" id="KW-1185">Reference proteome</keyword>
<organism evidence="2 3">
    <name type="scientific">Clostridium sulfidigenes</name>
    <dbReference type="NCBI Taxonomy" id="318464"/>
    <lineage>
        <taxon>Bacteria</taxon>
        <taxon>Bacillati</taxon>
        <taxon>Bacillota</taxon>
        <taxon>Clostridia</taxon>
        <taxon>Eubacteriales</taxon>
        <taxon>Clostridiaceae</taxon>
        <taxon>Clostridium</taxon>
    </lineage>
</organism>
<gene>
    <name evidence="2" type="ORF">IO99_13855</name>
</gene>
<reference evidence="2 3" key="1">
    <citation type="submission" date="2014-07" db="EMBL/GenBank/DDBJ databases">
        <title>Draft genome of Clostridium sulfidigenes 113A isolated from sediments associated with methane hydrate from Krishna Godavari basin.</title>
        <authorList>
            <person name="Honkalas V.S."/>
            <person name="Dabir A.P."/>
            <person name="Arora P."/>
            <person name="Dhakephalkar P.K."/>
        </authorList>
    </citation>
    <scope>NUCLEOTIDE SEQUENCE [LARGE SCALE GENOMIC DNA]</scope>
    <source>
        <strain evidence="2 3">113A</strain>
    </source>
</reference>
<proteinExistence type="predicted"/>
<name>A0A084J9E0_9CLOT</name>
<comment type="caution">
    <text evidence="2">The sequence shown here is derived from an EMBL/GenBank/DDBJ whole genome shotgun (WGS) entry which is preliminary data.</text>
</comment>
<evidence type="ECO:0000256" key="1">
    <source>
        <dbReference type="SAM" id="Phobius"/>
    </source>
</evidence>
<evidence type="ECO:0000313" key="3">
    <source>
        <dbReference type="Proteomes" id="UP000028542"/>
    </source>
</evidence>